<reference evidence="1 2" key="1">
    <citation type="journal article" date="2008" name="PLoS ONE">
        <title>Environmental adaptation: genomic analysis of the piezotolerant and psychrotolerant deep-sea iron reducing bacterium Shewanella piezotolerans WP3.</title>
        <authorList>
            <person name="Wang F."/>
            <person name="Wang J."/>
            <person name="Jian H."/>
            <person name="Zhang B."/>
            <person name="Li S."/>
            <person name="Wang F."/>
            <person name="Zeng X."/>
            <person name="Gao L."/>
            <person name="Bartlett D.H."/>
            <person name="Yu J."/>
            <person name="Hu S."/>
            <person name="Xiao X."/>
        </authorList>
    </citation>
    <scope>NUCLEOTIDE SEQUENCE [LARGE SCALE GENOMIC DNA]</scope>
    <source>
        <strain evidence="2">WP3 / JCM 13877</strain>
    </source>
</reference>
<dbReference type="Proteomes" id="UP000000753">
    <property type="component" value="Chromosome"/>
</dbReference>
<dbReference type="EMBL" id="CP000472">
    <property type="protein sequence ID" value="ACJ29178.1"/>
    <property type="molecule type" value="Genomic_DNA"/>
</dbReference>
<keyword evidence="2" id="KW-1185">Reference proteome</keyword>
<organism evidence="1 2">
    <name type="scientific">Shewanella piezotolerans (strain WP3 / JCM 13877)</name>
    <dbReference type="NCBI Taxonomy" id="225849"/>
    <lineage>
        <taxon>Bacteria</taxon>
        <taxon>Pseudomonadati</taxon>
        <taxon>Pseudomonadota</taxon>
        <taxon>Gammaproteobacteria</taxon>
        <taxon>Alteromonadales</taxon>
        <taxon>Shewanellaceae</taxon>
        <taxon>Shewanella</taxon>
    </lineage>
</organism>
<dbReference type="KEGG" id="swp:swp_2435"/>
<dbReference type="AlphaFoldDB" id="B8CMC1"/>
<dbReference type="STRING" id="225849.swp_2435"/>
<name>B8CMC1_SHEPW</name>
<evidence type="ECO:0000313" key="2">
    <source>
        <dbReference type="Proteomes" id="UP000000753"/>
    </source>
</evidence>
<gene>
    <name evidence="1" type="ordered locus">swp_2435</name>
</gene>
<sequence>MSALVFGGADIAQQMEALARGLVPNKVDLAFMEACGSPTVFPGKSIQ</sequence>
<accession>B8CMC1</accession>
<protein>
    <submittedName>
        <fullName evidence="1">Uncharacterized protein</fullName>
    </submittedName>
</protein>
<dbReference type="HOGENOM" id="CLU_3173132_0_0_6"/>
<proteinExistence type="predicted"/>
<evidence type="ECO:0000313" key="1">
    <source>
        <dbReference type="EMBL" id="ACJ29178.1"/>
    </source>
</evidence>